<comment type="caution">
    <text evidence="1">The sequence shown here is derived from an EMBL/GenBank/DDBJ whole genome shotgun (WGS) entry which is preliminary data.</text>
</comment>
<organism evidence="1 2">
    <name type="scientific">Ranatra chinensis</name>
    <dbReference type="NCBI Taxonomy" id="642074"/>
    <lineage>
        <taxon>Eukaryota</taxon>
        <taxon>Metazoa</taxon>
        <taxon>Ecdysozoa</taxon>
        <taxon>Arthropoda</taxon>
        <taxon>Hexapoda</taxon>
        <taxon>Insecta</taxon>
        <taxon>Pterygota</taxon>
        <taxon>Neoptera</taxon>
        <taxon>Paraneoptera</taxon>
        <taxon>Hemiptera</taxon>
        <taxon>Heteroptera</taxon>
        <taxon>Panheteroptera</taxon>
        <taxon>Nepomorpha</taxon>
        <taxon>Nepidae</taxon>
        <taxon>Ranatrinae</taxon>
        <taxon>Ranatra</taxon>
    </lineage>
</organism>
<dbReference type="EMBL" id="JBFDAA010000004">
    <property type="protein sequence ID" value="KAL1138052.1"/>
    <property type="molecule type" value="Genomic_DNA"/>
</dbReference>
<accession>A0ABD0Z2Y8</accession>
<evidence type="ECO:0000313" key="1">
    <source>
        <dbReference type="EMBL" id="KAL1138052.1"/>
    </source>
</evidence>
<proteinExistence type="predicted"/>
<reference evidence="1 2" key="1">
    <citation type="submission" date="2024-07" db="EMBL/GenBank/DDBJ databases">
        <title>Chromosome-level genome assembly of the water stick insect Ranatra chinensis (Heteroptera: Nepidae).</title>
        <authorList>
            <person name="Liu X."/>
        </authorList>
    </citation>
    <scope>NUCLEOTIDE SEQUENCE [LARGE SCALE GENOMIC DNA]</scope>
    <source>
        <strain evidence="1">Cailab_2021Rc</strain>
        <tissue evidence="1">Muscle</tissue>
    </source>
</reference>
<evidence type="ECO:0000313" key="2">
    <source>
        <dbReference type="Proteomes" id="UP001558652"/>
    </source>
</evidence>
<keyword evidence="2" id="KW-1185">Reference proteome</keyword>
<gene>
    <name evidence="1" type="ORF">AAG570_009747</name>
</gene>
<sequence>MSEGLQDIQSQKDGKLHVPISVVYENKKQETTEIGTCNLLSKIYFDDRVYDEIKNDYMHSYKRTPVLKTLGLMLLDKTYMGSNVYYEDITYAIEQLDMGVIKAHEQITVSLNKQIEVLKKE</sequence>
<name>A0ABD0Z2Y8_9HEMI</name>
<dbReference type="AlphaFoldDB" id="A0ABD0Z2Y8"/>
<dbReference type="Proteomes" id="UP001558652">
    <property type="component" value="Unassembled WGS sequence"/>
</dbReference>
<protein>
    <submittedName>
        <fullName evidence="1">Uncharacterized protein</fullName>
    </submittedName>
</protein>